<reference evidence="2" key="1">
    <citation type="submission" date="2020-10" db="EMBL/GenBank/DDBJ databases">
        <authorList>
            <person name="Castelo-Branco R."/>
            <person name="Eusebio N."/>
            <person name="Adriana R."/>
            <person name="Vieira A."/>
            <person name="Brugerolle De Fraissinette N."/>
            <person name="Rezende De Castro R."/>
            <person name="Schneider M.P."/>
            <person name="Vasconcelos V."/>
            <person name="Leao P.N."/>
        </authorList>
    </citation>
    <scope>NUCLEOTIDE SEQUENCE</scope>
    <source>
        <strain evidence="2">LEGE 12446</strain>
    </source>
</reference>
<protein>
    <submittedName>
        <fullName evidence="2">Uncharacterized protein</fullName>
    </submittedName>
</protein>
<keyword evidence="1" id="KW-0472">Membrane</keyword>
<dbReference type="EMBL" id="JADEXS010000003">
    <property type="protein sequence ID" value="MBE9020986.1"/>
    <property type="molecule type" value="Genomic_DNA"/>
</dbReference>
<keyword evidence="1" id="KW-1133">Transmembrane helix</keyword>
<sequence>MHEGFDSCDRVLITEPGILAVLLLIALLIGVLASLAEPVGYISPKNIENSAFDLFP</sequence>
<feature type="transmembrane region" description="Helical" evidence="1">
    <location>
        <begin position="17"/>
        <end position="36"/>
    </location>
</feature>
<evidence type="ECO:0000256" key="1">
    <source>
        <dbReference type="SAM" id="Phobius"/>
    </source>
</evidence>
<dbReference type="Proteomes" id="UP000622533">
    <property type="component" value="Unassembled WGS sequence"/>
</dbReference>
<dbReference type="RefSeq" id="WP_193912754.1">
    <property type="nucleotide sequence ID" value="NZ_JADEXS020000001.1"/>
</dbReference>
<proteinExistence type="predicted"/>
<name>A0A8J7D874_DESMC</name>
<gene>
    <name evidence="2" type="ORF">IQ276_00500</name>
</gene>
<evidence type="ECO:0000313" key="2">
    <source>
        <dbReference type="EMBL" id="MBE9020986.1"/>
    </source>
</evidence>
<evidence type="ECO:0000313" key="3">
    <source>
        <dbReference type="Proteomes" id="UP000622533"/>
    </source>
</evidence>
<organism evidence="2 3">
    <name type="scientific">Desmonostoc muscorum LEGE 12446</name>
    <dbReference type="NCBI Taxonomy" id="1828758"/>
    <lineage>
        <taxon>Bacteria</taxon>
        <taxon>Bacillati</taxon>
        <taxon>Cyanobacteriota</taxon>
        <taxon>Cyanophyceae</taxon>
        <taxon>Nostocales</taxon>
        <taxon>Nostocaceae</taxon>
        <taxon>Desmonostoc</taxon>
    </lineage>
</organism>
<keyword evidence="3" id="KW-1185">Reference proteome</keyword>
<accession>A0A8J7D874</accession>
<dbReference type="AlphaFoldDB" id="A0A8J7D874"/>
<keyword evidence="1" id="KW-0812">Transmembrane</keyword>
<comment type="caution">
    <text evidence="2">The sequence shown here is derived from an EMBL/GenBank/DDBJ whole genome shotgun (WGS) entry which is preliminary data.</text>
</comment>